<feature type="transmembrane region" description="Helical" evidence="10">
    <location>
        <begin position="97"/>
        <end position="117"/>
    </location>
</feature>
<dbReference type="EMBL" id="JAJBMB010000003">
    <property type="protein sequence ID" value="MCB5445350.1"/>
    <property type="molecule type" value="Genomic_DNA"/>
</dbReference>
<keyword evidence="5 10" id="KW-0472">Membrane</keyword>
<organism evidence="12">
    <name type="scientific">Intestinibacter bartlettii</name>
    <dbReference type="NCBI Taxonomy" id="261299"/>
    <lineage>
        <taxon>Bacteria</taxon>
        <taxon>Bacillati</taxon>
        <taxon>Bacillota</taxon>
        <taxon>Clostridia</taxon>
        <taxon>Peptostreptococcales</taxon>
        <taxon>Peptostreptococcaceae</taxon>
        <taxon>Intestinibacter</taxon>
    </lineage>
</organism>
<dbReference type="Pfam" id="PF02537">
    <property type="entry name" value="CRCB"/>
    <property type="match status" value="1"/>
</dbReference>
<comment type="subcellular location">
    <subcellularLocation>
        <location evidence="1 10">Cell membrane</location>
        <topology evidence="1 10">Multi-pass membrane protein</topology>
    </subcellularLocation>
</comment>
<evidence type="ECO:0000256" key="10">
    <source>
        <dbReference type="HAMAP-Rule" id="MF_00454"/>
    </source>
</evidence>
<accession>A0A6N3CDA3</accession>
<evidence type="ECO:0000256" key="4">
    <source>
        <dbReference type="ARBA" id="ARBA00022989"/>
    </source>
</evidence>
<evidence type="ECO:0000256" key="5">
    <source>
        <dbReference type="ARBA" id="ARBA00023136"/>
    </source>
</evidence>
<reference evidence="12" key="1">
    <citation type="submission" date="2019-11" db="EMBL/GenBank/DDBJ databases">
        <authorList>
            <person name="Feng L."/>
        </authorList>
    </citation>
    <scope>NUCLEOTIDE SEQUENCE</scope>
    <source>
        <strain evidence="12">IbartlettiiLFYP30</strain>
    </source>
</reference>
<keyword evidence="4 10" id="KW-1133">Transmembrane helix</keyword>
<dbReference type="EMBL" id="CACRUE010000026">
    <property type="protein sequence ID" value="VYU13354.1"/>
    <property type="molecule type" value="Genomic_DNA"/>
</dbReference>
<comment type="catalytic activity">
    <reaction evidence="8">
        <text>fluoride(in) = fluoride(out)</text>
        <dbReference type="Rhea" id="RHEA:76159"/>
        <dbReference type="ChEBI" id="CHEBI:17051"/>
    </reaction>
    <physiologicalReaction direction="left-to-right" evidence="8">
        <dbReference type="Rhea" id="RHEA:76160"/>
    </physiologicalReaction>
</comment>
<dbReference type="NCBIfam" id="TIGR00494">
    <property type="entry name" value="crcB"/>
    <property type="match status" value="1"/>
</dbReference>
<sequence>MVEILSVGLGGFLGAISRYIISMQASRLFTGRIPIGTLCVNILGGLLIGLILELNSRTNVVSPQMKLFLTTGLMGGLTTFSTFSYETVGLFSDGSYTSAMINIILNVVLSLVGVIIGKNILVNLIG</sequence>
<dbReference type="GeneID" id="89566063"/>
<comment type="similarity">
    <text evidence="7 10">Belongs to the fluoride channel Fluc/FEX (TC 1.A.43) family.</text>
</comment>
<dbReference type="PANTHER" id="PTHR28259:SF1">
    <property type="entry name" value="FLUORIDE EXPORT PROTEIN 1-RELATED"/>
    <property type="match status" value="1"/>
</dbReference>
<dbReference type="HAMAP" id="MF_00454">
    <property type="entry name" value="FluC"/>
    <property type="match status" value="1"/>
</dbReference>
<dbReference type="Proteomes" id="UP001299409">
    <property type="component" value="Unassembled WGS sequence"/>
</dbReference>
<dbReference type="RefSeq" id="WP_007286337.1">
    <property type="nucleotide sequence ID" value="NZ_BAABXU010000001.1"/>
</dbReference>
<protein>
    <recommendedName>
        <fullName evidence="10">Fluoride-specific ion channel FluC</fullName>
    </recommendedName>
</protein>
<dbReference type="GO" id="GO:0062054">
    <property type="term" value="F:fluoride channel activity"/>
    <property type="evidence" value="ECO:0007669"/>
    <property type="project" value="UniProtKB-UniRule"/>
</dbReference>
<evidence type="ECO:0000256" key="8">
    <source>
        <dbReference type="ARBA" id="ARBA00035585"/>
    </source>
</evidence>
<dbReference type="GO" id="GO:0140114">
    <property type="term" value="P:cellular detoxification of fluoride"/>
    <property type="evidence" value="ECO:0007669"/>
    <property type="project" value="UniProtKB-UniRule"/>
</dbReference>
<feature type="transmembrane region" description="Helical" evidence="10">
    <location>
        <begin position="33"/>
        <end position="55"/>
    </location>
</feature>
<evidence type="ECO:0000256" key="7">
    <source>
        <dbReference type="ARBA" id="ARBA00035120"/>
    </source>
</evidence>
<dbReference type="InterPro" id="IPR003691">
    <property type="entry name" value="FluC"/>
</dbReference>
<evidence type="ECO:0000256" key="3">
    <source>
        <dbReference type="ARBA" id="ARBA00022692"/>
    </source>
</evidence>
<keyword evidence="6 10" id="KW-0407">Ion channel</keyword>
<evidence type="ECO:0000313" key="11">
    <source>
        <dbReference type="EMBL" id="MCB5445350.1"/>
    </source>
</evidence>
<dbReference type="AlphaFoldDB" id="A0A6N3CDA3"/>
<evidence type="ECO:0000313" key="13">
    <source>
        <dbReference type="Proteomes" id="UP001299409"/>
    </source>
</evidence>
<keyword evidence="10" id="KW-0813">Transport</keyword>
<keyword evidence="10" id="KW-0479">Metal-binding</keyword>
<feature type="binding site" evidence="10">
    <location>
        <position position="78"/>
    </location>
    <ligand>
        <name>Na(+)</name>
        <dbReference type="ChEBI" id="CHEBI:29101"/>
        <note>structural</note>
    </ligand>
</feature>
<comment type="activity regulation">
    <text evidence="10">Na(+) is not transported, but it plays an essential structural role and its presence is essential for fluoride channel function.</text>
</comment>
<keyword evidence="2 10" id="KW-1003">Cell membrane</keyword>
<feature type="transmembrane region" description="Helical" evidence="10">
    <location>
        <begin position="67"/>
        <end position="85"/>
    </location>
</feature>
<keyword evidence="13" id="KW-1185">Reference proteome</keyword>
<evidence type="ECO:0000256" key="9">
    <source>
        <dbReference type="ARBA" id="ARBA00049940"/>
    </source>
</evidence>
<reference evidence="11 13" key="2">
    <citation type="submission" date="2021-10" db="EMBL/GenBank/DDBJ databases">
        <title>Collection of gut derived symbiotic bacterial strains cultured from healthy donors.</title>
        <authorList>
            <person name="Lin H."/>
            <person name="Littmann E."/>
            <person name="Claire K."/>
            <person name="Pamer E."/>
        </authorList>
    </citation>
    <scope>NUCLEOTIDE SEQUENCE [LARGE SCALE GENOMIC DNA]</scope>
    <source>
        <strain evidence="11 13">MSK.17.68</strain>
    </source>
</reference>
<dbReference type="PANTHER" id="PTHR28259">
    <property type="entry name" value="FLUORIDE EXPORT PROTEIN 1-RELATED"/>
    <property type="match status" value="1"/>
</dbReference>
<keyword evidence="10" id="KW-0915">Sodium</keyword>
<comment type="function">
    <text evidence="9 10">Fluoride-specific ion channel. Important for reducing fluoride concentration in the cell, thus reducing its toxicity.</text>
</comment>
<keyword evidence="10" id="KW-0406">Ion transport</keyword>
<dbReference type="GO" id="GO:0046872">
    <property type="term" value="F:metal ion binding"/>
    <property type="evidence" value="ECO:0007669"/>
    <property type="project" value="UniProtKB-KW"/>
</dbReference>
<feature type="binding site" evidence="10">
    <location>
        <position position="75"/>
    </location>
    <ligand>
        <name>Na(+)</name>
        <dbReference type="ChEBI" id="CHEBI:29101"/>
        <note>structural</note>
    </ligand>
</feature>
<evidence type="ECO:0000256" key="2">
    <source>
        <dbReference type="ARBA" id="ARBA00022475"/>
    </source>
</evidence>
<keyword evidence="3 10" id="KW-0812">Transmembrane</keyword>
<dbReference type="GO" id="GO:0005886">
    <property type="term" value="C:plasma membrane"/>
    <property type="evidence" value="ECO:0007669"/>
    <property type="project" value="UniProtKB-SubCell"/>
</dbReference>
<gene>
    <name evidence="10 12" type="primary">crcB</name>
    <name evidence="10" type="synonym">fluC</name>
    <name evidence="12" type="ORF">IBLFYP30_01818</name>
    <name evidence="11" type="ORF">LIP50_03945</name>
</gene>
<name>A0A6N3CDA3_9FIRM</name>
<evidence type="ECO:0000313" key="12">
    <source>
        <dbReference type="EMBL" id="VYU13354.1"/>
    </source>
</evidence>
<evidence type="ECO:0000256" key="6">
    <source>
        <dbReference type="ARBA" id="ARBA00023303"/>
    </source>
</evidence>
<evidence type="ECO:0000256" key="1">
    <source>
        <dbReference type="ARBA" id="ARBA00004651"/>
    </source>
</evidence>
<proteinExistence type="inferred from homology"/>